<dbReference type="InParanoid" id="Q01A70"/>
<sequence length="110" mass="12464">MSKASMRPNVRRHGGVVHARCVVTRALNEDDIAFLTSEFPEWIKDEEGARKSDAYFREKHNRAFNLEKARVVVKSLRDEHAKLPAASGPYASPKTFPGFLGVYERCSDEI</sequence>
<gene>
    <name evidence="1" type="ORF">OT_ostta04g05100</name>
</gene>
<dbReference type="RefSeq" id="XP_003079048.1">
    <property type="nucleotide sequence ID" value="XM_003079000.1"/>
</dbReference>
<dbReference type="Proteomes" id="UP000009170">
    <property type="component" value="Unassembled WGS sequence"/>
</dbReference>
<dbReference type="AlphaFoldDB" id="Q01A70"/>
<evidence type="ECO:0000313" key="1">
    <source>
        <dbReference type="EMBL" id="CAL51929.1"/>
    </source>
</evidence>
<keyword evidence="2" id="KW-1185">Reference proteome</keyword>
<reference evidence="1 2" key="2">
    <citation type="journal article" date="2014" name="BMC Genomics">
        <title>An improved genome of the model marine alga Ostreococcus tauri unfolds by assessing Illumina de novo assemblies.</title>
        <authorList>
            <person name="Blanc-Mathieu R."/>
            <person name="Verhelst B."/>
            <person name="Derelle E."/>
            <person name="Rombauts S."/>
            <person name="Bouget F.Y."/>
            <person name="Carre I."/>
            <person name="Chateau A."/>
            <person name="Eyre-Walker A."/>
            <person name="Grimsley N."/>
            <person name="Moreau H."/>
            <person name="Piegu B."/>
            <person name="Rivals E."/>
            <person name="Schackwitz W."/>
            <person name="Van de Peer Y."/>
            <person name="Piganeau G."/>
        </authorList>
    </citation>
    <scope>NUCLEOTIDE SEQUENCE [LARGE SCALE GENOMIC DNA]</scope>
    <source>
        <strain evidence="2">OTTH 0595 / CCAP 157/2 / RCC745</strain>
    </source>
</reference>
<dbReference type="KEGG" id="ota:OT_ostta04g05100"/>
<name>Q01A70_OSTTA</name>
<protein>
    <submittedName>
        <fullName evidence="1">Unnamed product</fullName>
    </submittedName>
</protein>
<organism evidence="1 2">
    <name type="scientific">Ostreococcus tauri</name>
    <name type="common">Marine green alga</name>
    <dbReference type="NCBI Taxonomy" id="70448"/>
    <lineage>
        <taxon>Eukaryota</taxon>
        <taxon>Viridiplantae</taxon>
        <taxon>Chlorophyta</taxon>
        <taxon>Mamiellophyceae</taxon>
        <taxon>Mamiellales</taxon>
        <taxon>Bathycoccaceae</taxon>
        <taxon>Ostreococcus</taxon>
    </lineage>
</organism>
<dbReference type="EMBL" id="CAID01000004">
    <property type="protein sequence ID" value="CAL51929.1"/>
    <property type="molecule type" value="Genomic_DNA"/>
</dbReference>
<accession>Q01A70</accession>
<dbReference type="OrthoDB" id="10416252at2759"/>
<evidence type="ECO:0000313" key="2">
    <source>
        <dbReference type="Proteomes" id="UP000009170"/>
    </source>
</evidence>
<comment type="caution">
    <text evidence="1">The sequence shown here is derived from an EMBL/GenBank/DDBJ whole genome shotgun (WGS) entry which is preliminary data.</text>
</comment>
<dbReference type="GeneID" id="9833962"/>
<proteinExistence type="predicted"/>
<dbReference type="OMA" id="YERCSDE"/>
<reference evidence="2" key="1">
    <citation type="journal article" date="2006" name="Proc. Natl. Acad. Sci. U.S.A.">
        <title>Genome analysis of the smallest free-living eukaryote Ostreococcus tauri unveils many unique features.</title>
        <authorList>
            <person name="Derelle E."/>
            <person name="Ferraz C."/>
            <person name="Rombauts S."/>
            <person name="Rouze P."/>
            <person name="Worden A.Z."/>
            <person name="Robbens S."/>
            <person name="Partensky F."/>
            <person name="Degroeve S."/>
            <person name="Echeynie S."/>
            <person name="Cooke R."/>
            <person name="Saeys Y."/>
            <person name="Wuyts J."/>
            <person name="Jabbari K."/>
            <person name="Bowler C."/>
            <person name="Panaud O."/>
            <person name="Piegu B."/>
            <person name="Ball S.G."/>
            <person name="Ral J.-P."/>
            <person name="Bouget F.-Y."/>
            <person name="Piganeau G."/>
            <person name="De Baets B."/>
            <person name="Picard A."/>
            <person name="Delseny M."/>
            <person name="Demaille J."/>
            <person name="Van de Peer Y."/>
            <person name="Moreau H."/>
        </authorList>
    </citation>
    <scope>NUCLEOTIDE SEQUENCE [LARGE SCALE GENOMIC DNA]</scope>
    <source>
        <strain evidence="2">OTTH 0595 / CCAP 157/2 / RCC745</strain>
    </source>
</reference>